<dbReference type="InterPro" id="IPR036273">
    <property type="entry name" value="CRAL/TRIO_N_dom_sf"/>
</dbReference>
<protein>
    <recommendedName>
        <fullName evidence="1">CRAL-TRIO domain-containing protein</fullName>
    </recommendedName>
</protein>
<dbReference type="EMBL" id="JAJSOF020000039">
    <property type="protein sequence ID" value="KAJ4426586.1"/>
    <property type="molecule type" value="Genomic_DNA"/>
</dbReference>
<dbReference type="InterPro" id="IPR036865">
    <property type="entry name" value="CRAL-TRIO_dom_sf"/>
</dbReference>
<sequence length="305" mass="34946">MVLPPPSKEVLQRVREEFGLDEQGVKQGVQVIREWLDHQPHLPHDCDDARLERWIIRCKNSLERTKHSLDMYYSLKTVVPEMLLDRDPQADWFKTSVNMGYTCPLSKLTKDLSRVIMLGCLNPDSTTLVTSDIVRASLMVQDIRMCEDYCSSDIYIMDFDKFTIGHFSKVTLPILKKIEVCSMKGYNVRIKGIHLVNVPPTAEVLIGLLKSVFKQKIVARIHIHTNGFKSLHDQISPDILPSELGGTNGSIIDHWSAWIKKMESYRDWFLEQDKMISDESKRPGKALNSGELFGIDGSFRKLNID</sequence>
<dbReference type="CDD" id="cd00170">
    <property type="entry name" value="SEC14"/>
    <property type="match status" value="1"/>
</dbReference>
<dbReference type="InterPro" id="IPR001251">
    <property type="entry name" value="CRAL-TRIO_dom"/>
</dbReference>
<feature type="domain" description="CRAL-TRIO" evidence="1">
    <location>
        <begin position="156"/>
        <end position="252"/>
    </location>
</feature>
<comment type="caution">
    <text evidence="2">The sequence shown here is derived from an EMBL/GenBank/DDBJ whole genome shotgun (WGS) entry which is preliminary data.</text>
</comment>
<organism evidence="2 3">
    <name type="scientific">Periplaneta americana</name>
    <name type="common">American cockroach</name>
    <name type="synonym">Blatta americana</name>
    <dbReference type="NCBI Taxonomy" id="6978"/>
    <lineage>
        <taxon>Eukaryota</taxon>
        <taxon>Metazoa</taxon>
        <taxon>Ecdysozoa</taxon>
        <taxon>Arthropoda</taxon>
        <taxon>Hexapoda</taxon>
        <taxon>Insecta</taxon>
        <taxon>Pterygota</taxon>
        <taxon>Neoptera</taxon>
        <taxon>Polyneoptera</taxon>
        <taxon>Dictyoptera</taxon>
        <taxon>Blattodea</taxon>
        <taxon>Blattoidea</taxon>
        <taxon>Blattidae</taxon>
        <taxon>Blattinae</taxon>
        <taxon>Periplaneta</taxon>
    </lineage>
</organism>
<dbReference type="SMART" id="SM00516">
    <property type="entry name" value="SEC14"/>
    <property type="match status" value="1"/>
</dbReference>
<evidence type="ECO:0000259" key="1">
    <source>
        <dbReference type="PROSITE" id="PS50191"/>
    </source>
</evidence>
<keyword evidence="3" id="KW-1185">Reference proteome</keyword>
<dbReference type="PANTHER" id="PTHR10174:SF224">
    <property type="entry name" value="RETINOL-BINDING PROTEIN PINTA"/>
    <property type="match status" value="1"/>
</dbReference>
<dbReference type="Pfam" id="PF00650">
    <property type="entry name" value="CRAL_TRIO"/>
    <property type="match status" value="1"/>
</dbReference>
<gene>
    <name evidence="2" type="ORF">ANN_26384</name>
</gene>
<dbReference type="PROSITE" id="PS50191">
    <property type="entry name" value="CRAL_TRIO"/>
    <property type="match status" value="1"/>
</dbReference>
<dbReference type="PRINTS" id="PR00180">
    <property type="entry name" value="CRETINALDHBP"/>
</dbReference>
<accession>A0ABQ8RY28</accession>
<evidence type="ECO:0000313" key="3">
    <source>
        <dbReference type="Proteomes" id="UP001148838"/>
    </source>
</evidence>
<dbReference type="Proteomes" id="UP001148838">
    <property type="component" value="Unassembled WGS sequence"/>
</dbReference>
<evidence type="ECO:0000313" key="2">
    <source>
        <dbReference type="EMBL" id="KAJ4426586.1"/>
    </source>
</evidence>
<dbReference type="PANTHER" id="PTHR10174">
    <property type="entry name" value="ALPHA-TOCOPHEROL TRANSFER PROTEIN-RELATED"/>
    <property type="match status" value="1"/>
</dbReference>
<proteinExistence type="predicted"/>
<dbReference type="SUPFAM" id="SSF52087">
    <property type="entry name" value="CRAL/TRIO domain"/>
    <property type="match status" value="1"/>
</dbReference>
<reference evidence="2 3" key="1">
    <citation type="journal article" date="2022" name="Allergy">
        <title>Genome assembly and annotation of Periplaneta americana reveal a comprehensive cockroach allergen profile.</title>
        <authorList>
            <person name="Wang L."/>
            <person name="Xiong Q."/>
            <person name="Saelim N."/>
            <person name="Wang L."/>
            <person name="Nong W."/>
            <person name="Wan A.T."/>
            <person name="Shi M."/>
            <person name="Liu X."/>
            <person name="Cao Q."/>
            <person name="Hui J.H.L."/>
            <person name="Sookrung N."/>
            <person name="Leung T.F."/>
            <person name="Tungtrongchitr A."/>
            <person name="Tsui S.K.W."/>
        </authorList>
    </citation>
    <scope>NUCLEOTIDE SEQUENCE [LARGE SCALE GENOMIC DNA]</scope>
    <source>
        <strain evidence="2">PWHHKU_190912</strain>
    </source>
</reference>
<dbReference type="Gene3D" id="3.40.525.10">
    <property type="entry name" value="CRAL-TRIO lipid binding domain"/>
    <property type="match status" value="1"/>
</dbReference>
<dbReference type="SUPFAM" id="SSF46938">
    <property type="entry name" value="CRAL/TRIO N-terminal domain"/>
    <property type="match status" value="1"/>
</dbReference>
<name>A0ABQ8RY28_PERAM</name>